<dbReference type="GO" id="GO:0005576">
    <property type="term" value="C:extracellular region"/>
    <property type="evidence" value="ECO:0007669"/>
    <property type="project" value="InterPro"/>
</dbReference>
<protein>
    <recommendedName>
        <fullName evidence="4">Chemokine interleukin-8-like domain-containing protein</fullName>
    </recommendedName>
</protein>
<comment type="caution">
    <text evidence="2">The sequence shown here is derived from an EMBL/GenBank/DDBJ whole genome shotgun (WGS) entry which is preliminary data.</text>
</comment>
<dbReference type="AlphaFoldDB" id="A0A8T2MGA8"/>
<feature type="transmembrane region" description="Helical" evidence="1">
    <location>
        <begin position="12"/>
        <end position="30"/>
    </location>
</feature>
<dbReference type="Gene3D" id="2.40.50.40">
    <property type="match status" value="1"/>
</dbReference>
<dbReference type="InterPro" id="IPR036048">
    <property type="entry name" value="Interleukin_8-like_sf"/>
</dbReference>
<keyword evidence="1" id="KW-1133">Transmembrane helix</keyword>
<evidence type="ECO:0000313" key="3">
    <source>
        <dbReference type="Proteomes" id="UP000752171"/>
    </source>
</evidence>
<proteinExistence type="predicted"/>
<evidence type="ECO:0008006" key="4">
    <source>
        <dbReference type="Google" id="ProtNLM"/>
    </source>
</evidence>
<dbReference type="SUPFAM" id="SSF54117">
    <property type="entry name" value="Interleukin 8-like chemokines"/>
    <property type="match status" value="1"/>
</dbReference>
<accession>A0A8T2MGA8</accession>
<organism evidence="2 3">
    <name type="scientific">Astyanax mexicanus</name>
    <name type="common">Blind cave fish</name>
    <name type="synonym">Astyanax fasciatus mexicanus</name>
    <dbReference type="NCBI Taxonomy" id="7994"/>
    <lineage>
        <taxon>Eukaryota</taxon>
        <taxon>Metazoa</taxon>
        <taxon>Chordata</taxon>
        <taxon>Craniata</taxon>
        <taxon>Vertebrata</taxon>
        <taxon>Euteleostomi</taxon>
        <taxon>Actinopterygii</taxon>
        <taxon>Neopterygii</taxon>
        <taxon>Teleostei</taxon>
        <taxon>Ostariophysi</taxon>
        <taxon>Characiformes</taxon>
        <taxon>Characoidei</taxon>
        <taxon>Acestrorhamphidae</taxon>
        <taxon>Acestrorhamphinae</taxon>
        <taxon>Astyanax</taxon>
    </lineage>
</organism>
<dbReference type="GO" id="GO:0008009">
    <property type="term" value="F:chemokine activity"/>
    <property type="evidence" value="ECO:0007669"/>
    <property type="project" value="InterPro"/>
</dbReference>
<dbReference type="GO" id="GO:0006955">
    <property type="term" value="P:immune response"/>
    <property type="evidence" value="ECO:0007669"/>
    <property type="project" value="InterPro"/>
</dbReference>
<dbReference type="EMBL" id="JAICCE010000001">
    <property type="protein sequence ID" value="KAG9283473.1"/>
    <property type="molecule type" value="Genomic_DNA"/>
</dbReference>
<keyword evidence="1" id="KW-0472">Membrane</keyword>
<reference evidence="2 3" key="1">
    <citation type="submission" date="2021-07" db="EMBL/GenBank/DDBJ databases">
        <authorList>
            <person name="Imarazene B."/>
            <person name="Zahm M."/>
            <person name="Klopp C."/>
            <person name="Cabau C."/>
            <person name="Beille S."/>
            <person name="Jouanno E."/>
            <person name="Castinel A."/>
            <person name="Lluch J."/>
            <person name="Gil L."/>
            <person name="Kuchtly C."/>
            <person name="Lopez Roques C."/>
            <person name="Donnadieu C."/>
            <person name="Parrinello H."/>
            <person name="Journot L."/>
            <person name="Du K."/>
            <person name="Schartl M."/>
            <person name="Retaux S."/>
            <person name="Guiguen Y."/>
        </authorList>
    </citation>
    <scope>NUCLEOTIDE SEQUENCE [LARGE SCALE GENOMIC DNA]</scope>
    <source>
        <strain evidence="2">Pach_M1</strain>
        <tissue evidence="2">Testis</tissue>
    </source>
</reference>
<evidence type="ECO:0000256" key="1">
    <source>
        <dbReference type="SAM" id="Phobius"/>
    </source>
</evidence>
<keyword evidence="1" id="KW-0812">Transmembrane</keyword>
<evidence type="ECO:0000313" key="2">
    <source>
        <dbReference type="EMBL" id="KAG9283473.1"/>
    </source>
</evidence>
<gene>
    <name evidence="2" type="ORF">AMEX_G2237</name>
</gene>
<sequence>MRLSLTSGQITCIFYIAMFVSSFTLGAFAYDAKVSTCCHTLTSAEVKDPIQSCARVPGRRRGRGYCYEAYVLSTEGTTSCININAPWIEETLAKLKQDGNPCKGTPQ</sequence>
<dbReference type="Proteomes" id="UP000752171">
    <property type="component" value="Unassembled WGS sequence"/>
</dbReference>
<name>A0A8T2MGA8_ASTMX</name>